<dbReference type="Proteomes" id="UP000078103">
    <property type="component" value="Unassembled WGS sequence"/>
</dbReference>
<gene>
    <name evidence="6" type="ORF">A7P89_07965</name>
</gene>
<evidence type="ECO:0000259" key="4">
    <source>
        <dbReference type="PROSITE" id="PS51192"/>
    </source>
</evidence>
<dbReference type="EMBL" id="LXSH01000021">
    <property type="protein sequence ID" value="OAM21524.1"/>
    <property type="molecule type" value="Genomic_DNA"/>
</dbReference>
<evidence type="ECO:0008006" key="8">
    <source>
        <dbReference type="Google" id="ProtNLM"/>
    </source>
</evidence>
<evidence type="ECO:0000313" key="6">
    <source>
        <dbReference type="EMBL" id="OAM21524.1"/>
    </source>
</evidence>
<dbReference type="Pfam" id="PF00271">
    <property type="entry name" value="Helicase_C"/>
    <property type="match status" value="1"/>
</dbReference>
<dbReference type="PANTHER" id="PTHR47957:SF3">
    <property type="entry name" value="ATP-DEPENDENT HELICASE HRQ1"/>
    <property type="match status" value="1"/>
</dbReference>
<dbReference type="InterPro" id="IPR014001">
    <property type="entry name" value="Helicase_ATP-bd"/>
</dbReference>
<feature type="region of interest" description="Disordered" evidence="3">
    <location>
        <begin position="863"/>
        <end position="889"/>
    </location>
</feature>
<dbReference type="GO" id="GO:0005524">
    <property type="term" value="F:ATP binding"/>
    <property type="evidence" value="ECO:0007669"/>
    <property type="project" value="UniProtKB-KW"/>
</dbReference>
<dbReference type="SMART" id="SM00487">
    <property type="entry name" value="DEXDc"/>
    <property type="match status" value="1"/>
</dbReference>
<dbReference type="PANTHER" id="PTHR47957">
    <property type="entry name" value="ATP-DEPENDENT HELICASE HRQ1"/>
    <property type="match status" value="1"/>
</dbReference>
<evidence type="ECO:0000256" key="1">
    <source>
        <dbReference type="ARBA" id="ARBA00022741"/>
    </source>
</evidence>
<dbReference type="InterPro" id="IPR027417">
    <property type="entry name" value="P-loop_NTPase"/>
</dbReference>
<comment type="caution">
    <text evidence="6">The sequence shown here is derived from an EMBL/GenBank/DDBJ whole genome shotgun (WGS) entry which is preliminary data.</text>
</comment>
<dbReference type="Gene3D" id="3.40.50.300">
    <property type="entry name" value="P-loop containing nucleotide triphosphate hydrolases"/>
    <property type="match status" value="2"/>
</dbReference>
<dbReference type="GO" id="GO:0003676">
    <property type="term" value="F:nucleic acid binding"/>
    <property type="evidence" value="ECO:0007669"/>
    <property type="project" value="InterPro"/>
</dbReference>
<dbReference type="Pfam" id="PF09369">
    <property type="entry name" value="MZB"/>
    <property type="match status" value="1"/>
</dbReference>
<dbReference type="SUPFAM" id="SSF52540">
    <property type="entry name" value="P-loop containing nucleoside triphosphate hydrolases"/>
    <property type="match status" value="2"/>
</dbReference>
<dbReference type="PROSITE" id="PS51192">
    <property type="entry name" value="HELICASE_ATP_BIND_1"/>
    <property type="match status" value="1"/>
</dbReference>
<protein>
    <recommendedName>
        <fullName evidence="8">DEAD/DEAH box helicase</fullName>
    </recommendedName>
</protein>
<dbReference type="InterPro" id="IPR018973">
    <property type="entry name" value="MZB"/>
</dbReference>
<name>A0A1A9RP33_EIKCO</name>
<evidence type="ECO:0000256" key="3">
    <source>
        <dbReference type="SAM" id="MobiDB-lite"/>
    </source>
</evidence>
<feature type="region of interest" description="Disordered" evidence="3">
    <location>
        <begin position="510"/>
        <end position="532"/>
    </location>
</feature>
<dbReference type="GO" id="GO:0036297">
    <property type="term" value="P:interstrand cross-link repair"/>
    <property type="evidence" value="ECO:0007669"/>
    <property type="project" value="TreeGrafter"/>
</dbReference>
<dbReference type="PROSITE" id="PS51194">
    <property type="entry name" value="HELICASE_CTER"/>
    <property type="match status" value="1"/>
</dbReference>
<dbReference type="GO" id="GO:0006289">
    <property type="term" value="P:nucleotide-excision repair"/>
    <property type="evidence" value="ECO:0007669"/>
    <property type="project" value="TreeGrafter"/>
</dbReference>
<feature type="domain" description="Helicase C-terminal" evidence="5">
    <location>
        <begin position="996"/>
        <end position="1163"/>
    </location>
</feature>
<accession>A0A1A9RP33</accession>
<evidence type="ECO:0000256" key="2">
    <source>
        <dbReference type="ARBA" id="ARBA00022840"/>
    </source>
</evidence>
<evidence type="ECO:0000313" key="7">
    <source>
        <dbReference type="Proteomes" id="UP000078103"/>
    </source>
</evidence>
<feature type="domain" description="Helicase ATP-binding" evidence="4">
    <location>
        <begin position="108"/>
        <end position="314"/>
    </location>
</feature>
<dbReference type="InterPro" id="IPR001650">
    <property type="entry name" value="Helicase_C-like"/>
</dbReference>
<sequence length="2058" mass="232208">MQTLSGLIEQSLNRIKEATIGVLDVTDDKLRGHLRQLINNELGNENCFLADPVVEQTFGWESADCTFADLAEQNLFSAKLTDVLAKADNYDFPKTARPYIHQLQAWRHLLADTPQSAIITSGTGSGKTECFMIPILEDLIRRQTQENTALVGVQALFLYPLNALINSQKERLDAWTKPFGNKIRFCLYNGNTKESAEPRDKDQPNQVLSRELLRKEPPPILLTNATMLEYMLVRQADAPILEKSRQAGSLRWIVLDEAHSYIGSQAAEIALLLRRVVHAFGKQPEDIRFVATSATIASDKAADELRHYLADLAGVPREQVLVVSGNRDFLPIGVADGRQSLTDIVSITNETERFTALCRSATATTLRNCLTASTQPYTLNQLVQATQAYLLSGSLYERQREVLAWLDVMTQTKPSENAEPFLKLRLHLFQAMLHGLWACADRHCSVKEGYLEDWAFGQVYLNRRAKCDCGAPVYELVLCQDCGTPHLMAQESNGILHQHDTRITDEFALNPEPVDNDEENSGTDGVDGSNPISDGLQFTSHNKVLAAAADTLSENYTAQKIDKTTAEIGVRQGETFELALDFSLHACCSACGKESRKTPFYHQKYLGAPFYVTHAVPTVLEFCSDAENNPQSLPARGRRLITFTDSRQGTARMAVKMQQEAEYSKLRGMVFDVLVQETEKAVNNVVMPEIVAKIEQLKQTDPALAEMVLEAVKSKAQKSGKKAYLTWDDMYRVLRDKVEMAKDLLPYNRETNPVMFDDPSGNGAEKLAELLLAREFIRRPRNANSLETLGLAMVYYPNLDKISTLPDGWAETRVLNQANNPSKPLNLDDWKAFLKMLLDFHVRENSFTNLDEQKKRWLGKRFSGKSLLPPDTREKQTSRKQGWPQIRDKDPQPRAVKILQAVTGLDIRNPLAKHKINSWLKTAWKQLTIDSNILRPDADAWKMPLSAMAFRLPEKEMWLCPQSHRLIDTTLRGVSPYLPRNWQEMPSEKLFCSKIELPDYYRFKQDATAETRRNQMRRLLAQDEDVSRLRQKGLWSNLSDKIIEGGFYYRTAEHSAQLASAQLVTYEKMFKDGKINVLSCSTTMEMGVDIGGMAAVVMNNVPPHPANYLQRAGRAGRRSEAAAVAYTLCKNDPHNRRVFTNPKWAFTTAIAAPKVSLSSAKIVSRHAHSLLLAEFLATRSDTGKDSTKLNTSWFFHPTKQVWQQFCDWMNSSQCTADQAITKLTTGTALAGTPLAHIKERAVQRLTEMAENWQADFRSINYKINQTDNDLYKKALNREKKLHENENLLGHLAVNAFLPGYGFPTDVVEMKIRKMEDLRRERQNREDNLFVRKENPSRSLDIALREYAPGSEIILDGRVYRSAGINLRVKSDEQGKNEAQRFDTAWRCKNCGASGVTRYKYSHDDIRCYCCGEAVPFTEQQTVLTPAGFLTDFFEDSGNDVSSQTFVPTHAPRVQLNGTITALPQPDCGEIRYGSGGEVLFRSGGKHENGFAVCMRCGRADSMTEDNGLPTVFSGDYHKTLGGGLDMGSKNKDCPNSNVQRNIHLSHRIQTDVLEIALKNPQTKAWLDSGSKTAARTIAVAVRDEIAACLGIETTEMGYAVREDKDLETGTVRCLIQIYDQAAGGAGFVLSAVDDINGILSRALDRLSCPADCGSVCQHCLAGGDSNVEREELDRHQALQWLEEAKFNQHLKLPASISRIAGSRYCARTPIAELEKRILEMQGGKLLIFVHQTDNYWDSPEIKAQVMKWHMLYQIQPVFCFTQVAWIDDNNIRELFHPFIQAGWEVAIASADIEGTILAAQLSDGIHTTSLLHIQPEEIFSRHTKALFTSECLSEVNTTLIDTENWFSQKGGKLINFNHELDGKLDGFGARMLALIDKQYPLSAQIKKDPVETVVYTDRYLKSPLLLLILDSVIKELYCLNEKPFSTLELNISSTRQSFQNSEYLWHDWQNSNIQQEVFEQWFSDYSNEISVNIIKSKLQHARILKLMHKSGKVTNIIYDQGMGYWGRINLPHAEASLRFYPFDKDALFQVGHLNKYKQINTNIATDYDWDTYIVFNIC</sequence>
<keyword evidence="1" id="KW-0547">Nucleotide-binding</keyword>
<dbReference type="InterPro" id="IPR011545">
    <property type="entry name" value="DEAD/DEAH_box_helicase_dom"/>
</dbReference>
<dbReference type="GO" id="GO:0043138">
    <property type="term" value="F:3'-5' DNA helicase activity"/>
    <property type="evidence" value="ECO:0007669"/>
    <property type="project" value="TreeGrafter"/>
</dbReference>
<keyword evidence="2" id="KW-0067">ATP-binding</keyword>
<evidence type="ECO:0000259" key="5">
    <source>
        <dbReference type="PROSITE" id="PS51194"/>
    </source>
</evidence>
<organism evidence="6 7">
    <name type="scientific">Eikenella corrodens</name>
    <dbReference type="NCBI Taxonomy" id="539"/>
    <lineage>
        <taxon>Bacteria</taxon>
        <taxon>Pseudomonadati</taxon>
        <taxon>Pseudomonadota</taxon>
        <taxon>Betaproteobacteria</taxon>
        <taxon>Neisseriales</taxon>
        <taxon>Neisseriaceae</taxon>
        <taxon>Eikenella</taxon>
    </lineage>
</organism>
<dbReference type="SMART" id="SM00490">
    <property type="entry name" value="HELICc"/>
    <property type="match status" value="1"/>
</dbReference>
<dbReference type="Pfam" id="PF00270">
    <property type="entry name" value="DEAD"/>
    <property type="match status" value="1"/>
</dbReference>
<reference evidence="7" key="1">
    <citation type="submission" date="2016-05" db="EMBL/GenBank/DDBJ databases">
        <title>Draft genome of Corynebacterium afermentans subsp. afermentans LCDC 88199T.</title>
        <authorList>
            <person name="Bernier A.-M."/>
            <person name="Bernard K."/>
        </authorList>
    </citation>
    <scope>NUCLEOTIDE SEQUENCE [LARGE SCALE GENOMIC DNA]</scope>
    <source>
        <strain evidence="7">NML120819</strain>
    </source>
</reference>
<proteinExistence type="predicted"/>